<reference evidence="12" key="1">
    <citation type="submission" date="2020-05" db="EMBL/GenBank/DDBJ databases">
        <title>Fertoebacter nigrum gen. nov., sp. nov., a new member of the family Rhodobacteraceae.</title>
        <authorList>
            <person name="Szuroczki S."/>
            <person name="Abbaszade G."/>
            <person name="Buni D."/>
            <person name="Schumann P."/>
            <person name="Toth E."/>
        </authorList>
    </citation>
    <scope>NUCLEOTIDE SEQUENCE</scope>
    <source>
        <strain evidence="12">RG-N-1a</strain>
    </source>
</reference>
<dbReference type="Gene3D" id="3.40.50.11720">
    <property type="entry name" value="3-Deoxy-D-manno-octulosonic-acid transferase, N-terminal domain"/>
    <property type="match status" value="1"/>
</dbReference>
<comment type="pathway">
    <text evidence="2 10">Bacterial outer membrane biogenesis; LPS core biosynthesis.</text>
</comment>
<dbReference type="Gene3D" id="3.40.50.2000">
    <property type="entry name" value="Glycogen Phosphorylase B"/>
    <property type="match status" value="1"/>
</dbReference>
<feature type="active site" description="Proton acceptor" evidence="8">
    <location>
        <position position="55"/>
    </location>
</feature>
<comment type="function">
    <text evidence="1 10">Involved in lipopolysaccharide (LPS) biosynthesis. Catalyzes the transfer of 3-deoxy-D-manno-octulosonate (Kdo) residue(s) from CMP-Kdo to lipid IV(A), the tetraacyldisaccharide-1,4'-bisphosphate precursor of lipid A.</text>
</comment>
<dbReference type="EMBL" id="WHUT02000003">
    <property type="protein sequence ID" value="NUB44082.1"/>
    <property type="molecule type" value="Genomic_DNA"/>
</dbReference>
<keyword evidence="5 10" id="KW-0808">Transferase</keyword>
<dbReference type="RefSeq" id="WP_174539367.1">
    <property type="nucleotide sequence ID" value="NZ_WHUT02000003.1"/>
</dbReference>
<accession>A0A8X8GVW1</accession>
<keyword evidence="10" id="KW-0472">Membrane</keyword>
<feature type="site" description="Transition state stabilizer" evidence="9">
    <location>
        <position position="125"/>
    </location>
</feature>
<proteinExistence type="inferred from homology"/>
<dbReference type="PANTHER" id="PTHR42755:SF1">
    <property type="entry name" value="3-DEOXY-D-MANNO-OCTULOSONIC ACID TRANSFERASE, MITOCHONDRIAL-RELATED"/>
    <property type="match status" value="1"/>
</dbReference>
<comment type="catalytic activity">
    <reaction evidence="7 10">
        <text>lipid IVA (E. coli) + CMP-3-deoxy-beta-D-manno-octulosonate = alpha-Kdo-(2-&gt;6)-lipid IVA (E. coli) + CMP + H(+)</text>
        <dbReference type="Rhea" id="RHEA:28066"/>
        <dbReference type="ChEBI" id="CHEBI:15378"/>
        <dbReference type="ChEBI" id="CHEBI:58603"/>
        <dbReference type="ChEBI" id="CHEBI:60364"/>
        <dbReference type="ChEBI" id="CHEBI:60377"/>
        <dbReference type="ChEBI" id="CHEBI:85987"/>
        <dbReference type="EC" id="2.4.99.12"/>
    </reaction>
</comment>
<evidence type="ECO:0000256" key="9">
    <source>
        <dbReference type="PIRSR" id="PIRSR639901-2"/>
    </source>
</evidence>
<dbReference type="PANTHER" id="PTHR42755">
    <property type="entry name" value="3-DEOXY-MANNO-OCTULOSONATE CYTIDYLYLTRANSFERASE"/>
    <property type="match status" value="1"/>
</dbReference>
<evidence type="ECO:0000256" key="1">
    <source>
        <dbReference type="ARBA" id="ARBA00003394"/>
    </source>
</evidence>
<feature type="domain" description="3-deoxy-D-manno-octulosonic-acid transferase N-terminal" evidence="11">
    <location>
        <begin position="33"/>
        <end position="198"/>
    </location>
</feature>
<dbReference type="GO" id="GO:0043842">
    <property type="term" value="F:Kdo transferase activity"/>
    <property type="evidence" value="ECO:0007669"/>
    <property type="project" value="UniProtKB-EC"/>
</dbReference>
<evidence type="ECO:0000256" key="10">
    <source>
        <dbReference type="RuleBase" id="RU365103"/>
    </source>
</evidence>
<dbReference type="GO" id="GO:0009244">
    <property type="term" value="P:lipopolysaccharide core region biosynthetic process"/>
    <property type="evidence" value="ECO:0007669"/>
    <property type="project" value="UniProtKB-UniRule"/>
</dbReference>
<dbReference type="InterPro" id="IPR007507">
    <property type="entry name" value="Glycos_transf_N"/>
</dbReference>
<dbReference type="GO" id="GO:0009245">
    <property type="term" value="P:lipid A biosynthetic process"/>
    <property type="evidence" value="ECO:0007669"/>
    <property type="project" value="TreeGrafter"/>
</dbReference>
<organism evidence="12 13">
    <name type="scientific">Fertoeibacter niger</name>
    <dbReference type="NCBI Taxonomy" id="2656921"/>
    <lineage>
        <taxon>Bacteria</taxon>
        <taxon>Pseudomonadati</taxon>
        <taxon>Pseudomonadota</taxon>
        <taxon>Alphaproteobacteria</taxon>
        <taxon>Rhodobacterales</taxon>
        <taxon>Paracoccaceae</taxon>
        <taxon>Fertoeibacter</taxon>
    </lineage>
</organism>
<dbReference type="EC" id="2.4.99.12" evidence="3 10"/>
<comment type="subcellular location">
    <subcellularLocation>
        <location evidence="10">Cell membrane</location>
    </subcellularLocation>
</comment>
<keyword evidence="10" id="KW-0448">Lipopolysaccharide biosynthesis</keyword>
<dbReference type="Proteomes" id="UP000484076">
    <property type="component" value="Unassembled WGS sequence"/>
</dbReference>
<comment type="similarity">
    <text evidence="10">Belongs to the glycosyltransferase group 1 family.</text>
</comment>
<evidence type="ECO:0000256" key="4">
    <source>
        <dbReference type="ARBA" id="ARBA00019077"/>
    </source>
</evidence>
<dbReference type="Pfam" id="PF04413">
    <property type="entry name" value="Glycos_transf_N"/>
    <property type="match status" value="1"/>
</dbReference>
<keyword evidence="10" id="KW-1003">Cell membrane</keyword>
<gene>
    <name evidence="12" type="ORF">GEU84_006795</name>
</gene>
<dbReference type="InterPro" id="IPR038107">
    <property type="entry name" value="Glycos_transf_N_sf"/>
</dbReference>
<evidence type="ECO:0000256" key="3">
    <source>
        <dbReference type="ARBA" id="ARBA00012621"/>
    </source>
</evidence>
<evidence type="ECO:0000256" key="8">
    <source>
        <dbReference type="PIRSR" id="PIRSR639901-1"/>
    </source>
</evidence>
<dbReference type="GO" id="GO:0005886">
    <property type="term" value="C:plasma membrane"/>
    <property type="evidence" value="ECO:0007669"/>
    <property type="project" value="UniProtKB-SubCell"/>
</dbReference>
<name>A0A8X8GVW1_9RHOB</name>
<evidence type="ECO:0000256" key="7">
    <source>
        <dbReference type="ARBA" id="ARBA00049183"/>
    </source>
</evidence>
<feature type="site" description="Transition state stabilizer" evidence="9">
    <location>
        <position position="204"/>
    </location>
</feature>
<dbReference type="AlphaFoldDB" id="A0A8X8GVW1"/>
<evidence type="ECO:0000256" key="2">
    <source>
        <dbReference type="ARBA" id="ARBA00004713"/>
    </source>
</evidence>
<protein>
    <recommendedName>
        <fullName evidence="4 10">3-deoxy-D-manno-octulosonic acid transferase</fullName>
        <shortName evidence="10">Kdo transferase</shortName>
        <ecNumber evidence="3 10">2.4.99.12</ecNumber>
    </recommendedName>
    <alternativeName>
        <fullName evidence="6 10">Lipid IV(A) 3-deoxy-D-manno-octulosonic acid transferase</fullName>
    </alternativeName>
</protein>
<evidence type="ECO:0000313" key="12">
    <source>
        <dbReference type="EMBL" id="NUB44082.1"/>
    </source>
</evidence>
<dbReference type="InterPro" id="IPR039901">
    <property type="entry name" value="Kdotransferase"/>
</dbReference>
<evidence type="ECO:0000259" key="11">
    <source>
        <dbReference type="Pfam" id="PF04413"/>
    </source>
</evidence>
<sequence length="410" mass="42670">MTVYRIVMALALPLLLAGWLVRYLRGRAVPGELAERLGRGGNGPVLWLHGASHGEITSARWLVGAVMAAHPGLAVLITCNNPTARAMVQGWGLPGVQAALAPWDTRGAVARFLRHWQPRAMIVIENELWPERLAACAAAGVPVIAIGARMSAGSARNWARLAPGLMRRMLGSLTFATAQDAASETRLVALGLPPERLGPRLMLKAQAGHAQPVTATAPVARHRCLLAASTHEGEEEAVLHAFRQARDAGAFDLLILAPRHPARAPAIAALVAASGLPMAQRSLGQMPQAGTAVYLADTFGEMPLWYAMAGVTFIGGTFADKGGHTPFEPAAQGSALLHGPSVFNFAEVFVALDAAGGALAVADAASLGAALCTLDAEAQARMAKSARSALPAMGDTAPLLAAIDRALARD</sequence>
<evidence type="ECO:0000256" key="6">
    <source>
        <dbReference type="ARBA" id="ARBA00031445"/>
    </source>
</evidence>
<evidence type="ECO:0000256" key="5">
    <source>
        <dbReference type="ARBA" id="ARBA00022679"/>
    </source>
</evidence>
<evidence type="ECO:0000313" key="13">
    <source>
        <dbReference type="Proteomes" id="UP000484076"/>
    </source>
</evidence>
<comment type="caution">
    <text evidence="12">The sequence shown here is derived from an EMBL/GenBank/DDBJ whole genome shotgun (WGS) entry which is preliminary data.</text>
</comment>
<keyword evidence="13" id="KW-1185">Reference proteome</keyword>